<feature type="non-terminal residue" evidence="6">
    <location>
        <position position="150"/>
    </location>
</feature>
<dbReference type="Gene3D" id="3.90.1590.10">
    <property type="entry name" value="glutathione-dependent formaldehyde- activating enzyme (gfa)"/>
    <property type="match status" value="1"/>
</dbReference>
<comment type="similarity">
    <text evidence="1">Belongs to the Gfa family.</text>
</comment>
<keyword evidence="2" id="KW-0479">Metal-binding</keyword>
<dbReference type="InterPro" id="IPR006913">
    <property type="entry name" value="CENP-V/GFA"/>
</dbReference>
<dbReference type="InterPro" id="IPR011057">
    <property type="entry name" value="Mss4-like_sf"/>
</dbReference>
<evidence type="ECO:0000256" key="4">
    <source>
        <dbReference type="ARBA" id="ARBA00023239"/>
    </source>
</evidence>
<dbReference type="GO" id="GO:0016846">
    <property type="term" value="F:carbon-sulfur lyase activity"/>
    <property type="evidence" value="ECO:0007669"/>
    <property type="project" value="InterPro"/>
</dbReference>
<gene>
    <name evidence="6" type="ORF">AWRI4233_LOCUS8422</name>
</gene>
<evidence type="ECO:0000256" key="2">
    <source>
        <dbReference type="ARBA" id="ARBA00022723"/>
    </source>
</evidence>
<evidence type="ECO:0000256" key="1">
    <source>
        <dbReference type="ARBA" id="ARBA00005495"/>
    </source>
</evidence>
<dbReference type="PANTHER" id="PTHR33337:SF30">
    <property type="entry name" value="DUF636 DOMAIN PROTEIN (AFU_ORTHOLOGUE AFUA_1G03180)"/>
    <property type="match status" value="1"/>
</dbReference>
<comment type="caution">
    <text evidence="6">The sequence shown here is derived from an EMBL/GenBank/DDBJ whole genome shotgun (WGS) entry which is preliminary data.</text>
</comment>
<dbReference type="OrthoDB" id="428768at2759"/>
<dbReference type="PANTHER" id="PTHR33337">
    <property type="entry name" value="GFA DOMAIN-CONTAINING PROTEIN"/>
    <property type="match status" value="1"/>
</dbReference>
<organism evidence="6 7">
    <name type="scientific">Aureobasidium mustum</name>
    <dbReference type="NCBI Taxonomy" id="2773714"/>
    <lineage>
        <taxon>Eukaryota</taxon>
        <taxon>Fungi</taxon>
        <taxon>Dikarya</taxon>
        <taxon>Ascomycota</taxon>
        <taxon>Pezizomycotina</taxon>
        <taxon>Dothideomycetes</taxon>
        <taxon>Dothideomycetidae</taxon>
        <taxon>Dothideales</taxon>
        <taxon>Saccotheciaceae</taxon>
        <taxon>Aureobasidium</taxon>
    </lineage>
</organism>
<evidence type="ECO:0000256" key="3">
    <source>
        <dbReference type="ARBA" id="ARBA00022833"/>
    </source>
</evidence>
<dbReference type="Proteomes" id="UP000714618">
    <property type="component" value="Unassembled WGS sequence"/>
</dbReference>
<sequence length="150" mass="16242">SCACGEVKFEYEGEPAAKAQHQSSVEQSRGVGAIQSHQADCAFHSGTTNSYNLMIPSDKYKILSGSLRTWSRKGDSGKNITYHYCQNCPTILYVTGEAITGVNIVKMGTLDDEDVFDNLGKPGLEIYTKNRPKWCDAIPGAQQKEGGSGS</sequence>
<keyword evidence="4" id="KW-0456">Lyase</keyword>
<dbReference type="SUPFAM" id="SSF51316">
    <property type="entry name" value="Mss4-like"/>
    <property type="match status" value="1"/>
</dbReference>
<feature type="non-terminal residue" evidence="6">
    <location>
        <position position="1"/>
    </location>
</feature>
<evidence type="ECO:0000313" key="7">
    <source>
        <dbReference type="Proteomes" id="UP000714618"/>
    </source>
</evidence>
<name>A0A9N8PM90_9PEZI</name>
<accession>A0A9N8PM90</accession>
<reference evidence="6" key="1">
    <citation type="submission" date="2020-06" db="EMBL/GenBank/DDBJ databases">
        <authorList>
            <person name="Onetto C."/>
        </authorList>
    </citation>
    <scope>NUCLEOTIDE SEQUENCE</scope>
</reference>
<dbReference type="Pfam" id="PF04828">
    <property type="entry name" value="GFA"/>
    <property type="match status" value="1"/>
</dbReference>
<protein>
    <recommendedName>
        <fullName evidence="5">CENP-V/GFA domain-containing protein</fullName>
    </recommendedName>
</protein>
<evidence type="ECO:0000259" key="5">
    <source>
        <dbReference type="Pfam" id="PF04828"/>
    </source>
</evidence>
<dbReference type="EMBL" id="CAIJEO010000010">
    <property type="protein sequence ID" value="CAD0099597.1"/>
    <property type="molecule type" value="Genomic_DNA"/>
</dbReference>
<proteinExistence type="inferred from homology"/>
<keyword evidence="7" id="KW-1185">Reference proteome</keyword>
<keyword evidence="3" id="KW-0862">Zinc</keyword>
<feature type="domain" description="CENP-V/GFA" evidence="5">
    <location>
        <begin position="1"/>
        <end position="129"/>
    </location>
</feature>
<evidence type="ECO:0000313" key="6">
    <source>
        <dbReference type="EMBL" id="CAD0099597.1"/>
    </source>
</evidence>
<dbReference type="GO" id="GO:0046872">
    <property type="term" value="F:metal ion binding"/>
    <property type="evidence" value="ECO:0007669"/>
    <property type="project" value="UniProtKB-KW"/>
</dbReference>
<dbReference type="AlphaFoldDB" id="A0A9N8PM90"/>